<dbReference type="InterPro" id="IPR039420">
    <property type="entry name" value="WalR-like"/>
</dbReference>
<dbReference type="RefSeq" id="WP_377963417.1">
    <property type="nucleotide sequence ID" value="NZ_JBHZOL010000047.1"/>
</dbReference>
<sequence length="767" mass="84471">MRVLLIEDDEILSEVLLQTLSEHRYAVDHADDGPFGLEYALGGTYDLILLDVGLPRLDGISVCQALRNEGYTTPILLMTAQEETEERIRGLDAGADDYLIKPFDLGELQARVRALLRRGSVTPSTILEIDDLRLDPICCQVTYQQTPLKLTPKEYSLLELFMRNPQRVFSRGQIVEHLWTFDDPPLEDSVKAHVKGLRRKLKQAGAADWIENVYGLGYKLTPQTAIASTRQNSAPARPTEPPLTGQTDFNQAMAALWQQYAGLMQTRMAAIAAAASALEQNQLTDDLKTAASTAAHKLAGVLGMFDRADGTQLARALEHQFAALAQPDPAEVLPRVQQLEALLKLNQSATAATAQPEPSLWLISNNNQLLEPLQSLSQTADLLWQQITTTEAARQLLRSRSPELVVLDVENSQQLQADLPLLADLAARSPAVPTLVLAQAAALGDRIQIATVGSQGLLSKPVTASQIWELASQSLRQSRSQTATVLAVDDDPILLASLRPMLEPWGLRVVTLSEPTRFWQVLKETQPDLVVLDVEMPGFSGIELCRAVRIDPHWQDLPIVFLTAHQESETVQQVFAAGADDYVTKPILGPELLTRLTNRLERNRLLQTLASQDAKTGLANQPHSQQQLEQLIQQAGDRPLAFALFKLTQLPNINLQHGHPYGNQVLRRWGELFRAYLPSHAVLGYWENGEFVVGLANATADQAPLAPLLAALRKQVLSTPTGTRFQVSYQWSVVDTQTQTAAVPNLYQAAIETLSAFAGAEKFLPKS</sequence>
<evidence type="ECO:0000313" key="6">
    <source>
        <dbReference type="EMBL" id="MFE4106042.1"/>
    </source>
</evidence>
<name>A0ABW6IE91_9CYAN</name>
<protein>
    <submittedName>
        <fullName evidence="6">Response regulator</fullName>
    </submittedName>
</protein>
<dbReference type="CDD" id="cd00383">
    <property type="entry name" value="trans_reg_C"/>
    <property type="match status" value="1"/>
</dbReference>
<evidence type="ECO:0000259" key="5">
    <source>
        <dbReference type="PROSITE" id="PS51755"/>
    </source>
</evidence>
<dbReference type="InterPro" id="IPR043128">
    <property type="entry name" value="Rev_trsase/Diguanyl_cyclase"/>
</dbReference>
<dbReference type="SMART" id="SM00267">
    <property type="entry name" value="GGDEF"/>
    <property type="match status" value="1"/>
</dbReference>
<evidence type="ECO:0000256" key="3">
    <source>
        <dbReference type="PROSITE-ProRule" id="PRU01091"/>
    </source>
</evidence>
<feature type="domain" description="Response regulatory" evidence="4">
    <location>
        <begin position="484"/>
        <end position="600"/>
    </location>
</feature>
<keyword evidence="2" id="KW-0597">Phosphoprotein</keyword>
<dbReference type="Pfam" id="PF00486">
    <property type="entry name" value="Trans_reg_C"/>
    <property type="match status" value="1"/>
</dbReference>
<comment type="caution">
    <text evidence="6">The sequence shown here is derived from an EMBL/GenBank/DDBJ whole genome shotgun (WGS) entry which is preliminary data.</text>
</comment>
<dbReference type="Gene3D" id="1.10.10.10">
    <property type="entry name" value="Winged helix-like DNA-binding domain superfamily/Winged helix DNA-binding domain"/>
    <property type="match status" value="1"/>
</dbReference>
<feature type="domain" description="Response regulatory" evidence="4">
    <location>
        <begin position="2"/>
        <end position="116"/>
    </location>
</feature>
<dbReference type="EMBL" id="JBHZOL010000047">
    <property type="protein sequence ID" value="MFE4106042.1"/>
    <property type="molecule type" value="Genomic_DNA"/>
</dbReference>
<evidence type="ECO:0000256" key="1">
    <source>
        <dbReference type="ARBA" id="ARBA00023125"/>
    </source>
</evidence>
<dbReference type="SMART" id="SM00862">
    <property type="entry name" value="Trans_reg_C"/>
    <property type="match status" value="1"/>
</dbReference>
<dbReference type="Pfam" id="PF00990">
    <property type="entry name" value="GGDEF"/>
    <property type="match status" value="1"/>
</dbReference>
<keyword evidence="7" id="KW-1185">Reference proteome</keyword>
<dbReference type="Proteomes" id="UP001600165">
    <property type="component" value="Unassembled WGS sequence"/>
</dbReference>
<feature type="DNA-binding region" description="OmpR/PhoB-type" evidence="3">
    <location>
        <begin position="124"/>
        <end position="222"/>
    </location>
</feature>
<keyword evidence="1 3" id="KW-0238">DNA-binding</keyword>
<dbReference type="Gene3D" id="3.30.70.270">
    <property type="match status" value="1"/>
</dbReference>
<dbReference type="SUPFAM" id="SSF47226">
    <property type="entry name" value="Histidine-containing phosphotransfer domain, HPT domain"/>
    <property type="match status" value="1"/>
</dbReference>
<dbReference type="PROSITE" id="PS50110">
    <property type="entry name" value="RESPONSE_REGULATORY"/>
    <property type="match status" value="2"/>
</dbReference>
<proteinExistence type="predicted"/>
<dbReference type="InterPro" id="IPR001789">
    <property type="entry name" value="Sig_transdc_resp-reg_receiver"/>
</dbReference>
<evidence type="ECO:0000313" key="7">
    <source>
        <dbReference type="Proteomes" id="UP001600165"/>
    </source>
</evidence>
<dbReference type="InterPro" id="IPR036641">
    <property type="entry name" value="HPT_dom_sf"/>
</dbReference>
<feature type="modified residue" description="4-aspartylphosphate" evidence="2">
    <location>
        <position position="51"/>
    </location>
</feature>
<gene>
    <name evidence="6" type="ORF">ACFVKH_07140</name>
</gene>
<dbReference type="SUPFAM" id="SSF52172">
    <property type="entry name" value="CheY-like"/>
    <property type="match status" value="3"/>
</dbReference>
<dbReference type="InterPro" id="IPR029787">
    <property type="entry name" value="Nucleotide_cyclase"/>
</dbReference>
<dbReference type="InterPro" id="IPR001867">
    <property type="entry name" value="OmpR/PhoB-type_DNA-bd"/>
</dbReference>
<feature type="domain" description="OmpR/PhoB-type" evidence="5">
    <location>
        <begin position="124"/>
        <end position="222"/>
    </location>
</feature>
<dbReference type="SMART" id="SM00448">
    <property type="entry name" value="REC"/>
    <property type="match status" value="2"/>
</dbReference>
<evidence type="ECO:0000259" key="4">
    <source>
        <dbReference type="PROSITE" id="PS50110"/>
    </source>
</evidence>
<dbReference type="PROSITE" id="PS51755">
    <property type="entry name" value="OMPR_PHOB"/>
    <property type="match status" value="1"/>
</dbReference>
<dbReference type="PANTHER" id="PTHR48111">
    <property type="entry name" value="REGULATOR OF RPOS"/>
    <property type="match status" value="1"/>
</dbReference>
<dbReference type="Pfam" id="PF00072">
    <property type="entry name" value="Response_reg"/>
    <property type="match status" value="2"/>
</dbReference>
<dbReference type="Gene3D" id="3.40.50.2300">
    <property type="match status" value="3"/>
</dbReference>
<dbReference type="Gene3D" id="6.10.250.690">
    <property type="match status" value="1"/>
</dbReference>
<reference evidence="6 7" key="1">
    <citation type="submission" date="2024-10" db="EMBL/GenBank/DDBJ databases">
        <authorList>
            <person name="Ratan Roy A."/>
            <person name="Morales Sandoval P.H."/>
            <person name="De Los Santos Villalobos S."/>
            <person name="Chakraborty S."/>
            <person name="Mukherjee J."/>
        </authorList>
    </citation>
    <scope>NUCLEOTIDE SEQUENCE [LARGE SCALE GENOMIC DNA]</scope>
    <source>
        <strain evidence="6 7">S1</strain>
    </source>
</reference>
<feature type="modified residue" description="4-aspartylphosphate" evidence="2">
    <location>
        <position position="533"/>
    </location>
</feature>
<dbReference type="PANTHER" id="PTHR48111:SF15">
    <property type="entry name" value="OMPR SUBFAMILY"/>
    <property type="match status" value="1"/>
</dbReference>
<accession>A0ABW6IE91</accession>
<dbReference type="InterPro" id="IPR000160">
    <property type="entry name" value="GGDEF_dom"/>
</dbReference>
<organism evidence="6 7">
    <name type="scientific">Almyronema epifaneia S1</name>
    <dbReference type="NCBI Taxonomy" id="2991925"/>
    <lineage>
        <taxon>Bacteria</taxon>
        <taxon>Bacillati</taxon>
        <taxon>Cyanobacteriota</taxon>
        <taxon>Cyanophyceae</taxon>
        <taxon>Nodosilineales</taxon>
        <taxon>Nodosilineaceae</taxon>
        <taxon>Almyronema</taxon>
        <taxon>Almyronema epifaneia</taxon>
    </lineage>
</organism>
<evidence type="ECO:0000256" key="2">
    <source>
        <dbReference type="PROSITE-ProRule" id="PRU00169"/>
    </source>
</evidence>
<dbReference type="CDD" id="cd00156">
    <property type="entry name" value="REC"/>
    <property type="match status" value="1"/>
</dbReference>
<dbReference type="InterPro" id="IPR036388">
    <property type="entry name" value="WH-like_DNA-bd_sf"/>
</dbReference>
<dbReference type="SUPFAM" id="SSF55073">
    <property type="entry name" value="Nucleotide cyclase"/>
    <property type="match status" value="1"/>
</dbReference>
<dbReference type="InterPro" id="IPR011006">
    <property type="entry name" value="CheY-like_superfamily"/>
</dbReference>